<dbReference type="GO" id="GO:0003700">
    <property type="term" value="F:DNA-binding transcription factor activity"/>
    <property type="evidence" value="ECO:0007669"/>
    <property type="project" value="InterPro"/>
</dbReference>
<dbReference type="Proteomes" id="UP000647241">
    <property type="component" value="Unassembled WGS sequence"/>
</dbReference>
<dbReference type="InterPro" id="IPR005119">
    <property type="entry name" value="LysR_subst-bd"/>
</dbReference>
<protein>
    <submittedName>
        <fullName evidence="6">LysR family transcriptional regulator</fullName>
    </submittedName>
</protein>
<dbReference type="CDD" id="cd08414">
    <property type="entry name" value="PBP2_LTTR_aromatics_like"/>
    <property type="match status" value="1"/>
</dbReference>
<dbReference type="InterPro" id="IPR036388">
    <property type="entry name" value="WH-like_DNA-bd_sf"/>
</dbReference>
<comment type="similarity">
    <text evidence="1">Belongs to the LysR transcriptional regulatory family.</text>
</comment>
<dbReference type="InterPro" id="IPR036390">
    <property type="entry name" value="WH_DNA-bd_sf"/>
</dbReference>
<comment type="caution">
    <text evidence="6">The sequence shown here is derived from an EMBL/GenBank/DDBJ whole genome shotgun (WGS) entry which is preliminary data.</text>
</comment>
<evidence type="ECO:0000256" key="3">
    <source>
        <dbReference type="ARBA" id="ARBA00023125"/>
    </source>
</evidence>
<reference evidence="6" key="2">
    <citation type="submission" date="2020-09" db="EMBL/GenBank/DDBJ databases">
        <authorList>
            <person name="Sun Q."/>
            <person name="Zhou Y."/>
        </authorList>
    </citation>
    <scope>NUCLEOTIDE SEQUENCE</scope>
    <source>
        <strain evidence="6">CGMCC 1.12997</strain>
    </source>
</reference>
<dbReference type="SUPFAM" id="SSF46785">
    <property type="entry name" value="Winged helix' DNA-binding domain"/>
    <property type="match status" value="1"/>
</dbReference>
<dbReference type="Gene3D" id="1.10.10.10">
    <property type="entry name" value="Winged helix-like DNA-binding domain superfamily/Winged helix DNA-binding domain"/>
    <property type="match status" value="1"/>
</dbReference>
<evidence type="ECO:0000313" key="7">
    <source>
        <dbReference type="Proteomes" id="UP000647241"/>
    </source>
</evidence>
<dbReference type="AlphaFoldDB" id="A0A917LYG7"/>
<dbReference type="Pfam" id="PF00126">
    <property type="entry name" value="HTH_1"/>
    <property type="match status" value="1"/>
</dbReference>
<gene>
    <name evidence="6" type="ORF">GCM10011585_03890</name>
</gene>
<dbReference type="EMBL" id="BMGT01000001">
    <property type="protein sequence ID" value="GGG65433.1"/>
    <property type="molecule type" value="Genomic_DNA"/>
</dbReference>
<evidence type="ECO:0000259" key="5">
    <source>
        <dbReference type="PROSITE" id="PS50931"/>
    </source>
</evidence>
<sequence>MDTDIELRHLRYFVAVAEELHFGRAAARLHLAQPPLSQQIRKLEEILGYALFVRTSRTVKLTAAGEAFLNSARRTLRNVRDDMEEARSIGRGDVGSLRVGFIGSGMLTPLPAMLGQYRRQYPRVQLQLRETYTSGVVQSLSKGTLDAGFLRDGDPTEGIVTETLFSEPFVAVVPHTHPLASRTGISAAQLRDEPFVYFSPTAGTLAYEKSISLCEEHGFRPRIVQEAPQWLTILRLVGAGLGVTIAPACVRQIVAPNIVCLNLHGAKVNSDIELAYQATESRAIVKAFAEIARASFRAAVRDSKDKARNKAGNNSLL</sequence>
<organism evidence="6 7">
    <name type="scientific">Edaphobacter dinghuensis</name>
    <dbReference type="NCBI Taxonomy" id="1560005"/>
    <lineage>
        <taxon>Bacteria</taxon>
        <taxon>Pseudomonadati</taxon>
        <taxon>Acidobacteriota</taxon>
        <taxon>Terriglobia</taxon>
        <taxon>Terriglobales</taxon>
        <taxon>Acidobacteriaceae</taxon>
        <taxon>Edaphobacter</taxon>
    </lineage>
</organism>
<evidence type="ECO:0000256" key="4">
    <source>
        <dbReference type="ARBA" id="ARBA00023163"/>
    </source>
</evidence>
<keyword evidence="2" id="KW-0805">Transcription regulation</keyword>
<reference evidence="6" key="1">
    <citation type="journal article" date="2014" name="Int. J. Syst. Evol. Microbiol.">
        <title>Complete genome sequence of Corynebacterium casei LMG S-19264T (=DSM 44701T), isolated from a smear-ripened cheese.</title>
        <authorList>
            <consortium name="US DOE Joint Genome Institute (JGI-PGF)"/>
            <person name="Walter F."/>
            <person name="Albersmeier A."/>
            <person name="Kalinowski J."/>
            <person name="Ruckert C."/>
        </authorList>
    </citation>
    <scope>NUCLEOTIDE SEQUENCE</scope>
    <source>
        <strain evidence="6">CGMCC 1.12997</strain>
    </source>
</reference>
<dbReference type="InterPro" id="IPR000847">
    <property type="entry name" value="LysR_HTH_N"/>
</dbReference>
<dbReference type="PANTHER" id="PTHR30346:SF0">
    <property type="entry name" value="HCA OPERON TRANSCRIPTIONAL ACTIVATOR HCAR"/>
    <property type="match status" value="1"/>
</dbReference>
<name>A0A917LYG7_9BACT</name>
<dbReference type="PANTHER" id="PTHR30346">
    <property type="entry name" value="TRANSCRIPTIONAL DUAL REGULATOR HCAR-RELATED"/>
    <property type="match status" value="1"/>
</dbReference>
<dbReference type="SUPFAM" id="SSF53850">
    <property type="entry name" value="Periplasmic binding protein-like II"/>
    <property type="match status" value="1"/>
</dbReference>
<evidence type="ECO:0000256" key="1">
    <source>
        <dbReference type="ARBA" id="ARBA00009437"/>
    </source>
</evidence>
<keyword evidence="4" id="KW-0804">Transcription</keyword>
<accession>A0A917LYG7</accession>
<dbReference type="Pfam" id="PF03466">
    <property type="entry name" value="LysR_substrate"/>
    <property type="match status" value="1"/>
</dbReference>
<dbReference type="Gene3D" id="3.40.190.10">
    <property type="entry name" value="Periplasmic binding protein-like II"/>
    <property type="match status" value="2"/>
</dbReference>
<keyword evidence="7" id="KW-1185">Reference proteome</keyword>
<dbReference type="PROSITE" id="PS50931">
    <property type="entry name" value="HTH_LYSR"/>
    <property type="match status" value="1"/>
</dbReference>
<evidence type="ECO:0000313" key="6">
    <source>
        <dbReference type="EMBL" id="GGG65433.1"/>
    </source>
</evidence>
<feature type="domain" description="HTH lysR-type" evidence="5">
    <location>
        <begin position="5"/>
        <end position="62"/>
    </location>
</feature>
<dbReference type="PRINTS" id="PR00039">
    <property type="entry name" value="HTHLYSR"/>
</dbReference>
<dbReference type="RefSeq" id="WP_188552466.1">
    <property type="nucleotide sequence ID" value="NZ_BMGT01000001.1"/>
</dbReference>
<proteinExistence type="inferred from homology"/>
<evidence type="ECO:0000256" key="2">
    <source>
        <dbReference type="ARBA" id="ARBA00023015"/>
    </source>
</evidence>
<keyword evidence="3" id="KW-0238">DNA-binding</keyword>
<dbReference type="FunFam" id="1.10.10.10:FF:000001">
    <property type="entry name" value="LysR family transcriptional regulator"/>
    <property type="match status" value="1"/>
</dbReference>
<dbReference type="GO" id="GO:0032993">
    <property type="term" value="C:protein-DNA complex"/>
    <property type="evidence" value="ECO:0007669"/>
    <property type="project" value="TreeGrafter"/>
</dbReference>
<dbReference type="GO" id="GO:0003677">
    <property type="term" value="F:DNA binding"/>
    <property type="evidence" value="ECO:0007669"/>
    <property type="project" value="UniProtKB-KW"/>
</dbReference>